<reference evidence="2 3" key="1">
    <citation type="submission" date="2019-01" db="EMBL/GenBank/DDBJ databases">
        <title>Flavobacterium sp. nov.,isolated from freshwater.</title>
        <authorList>
            <person name="Zhang R."/>
            <person name="Du Z.-J."/>
        </authorList>
    </citation>
    <scope>NUCLEOTIDE SEQUENCE [LARGE SCALE GENOMIC DNA]</scope>
    <source>
        <strain evidence="2 3">1E403</strain>
    </source>
</reference>
<feature type="chain" id="PRO_5018600164" evidence="1">
    <location>
        <begin position="20"/>
        <end position="314"/>
    </location>
</feature>
<evidence type="ECO:0000313" key="3">
    <source>
        <dbReference type="Proteomes" id="UP000287527"/>
    </source>
</evidence>
<dbReference type="InterPro" id="IPR019861">
    <property type="entry name" value="PorP/SprF_Bacteroidetes"/>
</dbReference>
<keyword evidence="1" id="KW-0732">Signal</keyword>
<evidence type="ECO:0000313" key="2">
    <source>
        <dbReference type="EMBL" id="RWX03417.1"/>
    </source>
</evidence>
<dbReference type="OrthoDB" id="648347at2"/>
<gene>
    <name evidence="2" type="ORF">EPI11_00365</name>
</gene>
<proteinExistence type="predicted"/>
<accession>A0A3S3QMM2</accession>
<dbReference type="Pfam" id="PF11751">
    <property type="entry name" value="PorP_SprF"/>
    <property type="match status" value="1"/>
</dbReference>
<protein>
    <submittedName>
        <fullName evidence="2">Type IX secretion system membrane protein PorP/SprF</fullName>
    </submittedName>
</protein>
<feature type="signal peptide" evidence="1">
    <location>
        <begin position="1"/>
        <end position="19"/>
    </location>
</feature>
<keyword evidence="3" id="KW-1185">Reference proteome</keyword>
<dbReference type="RefSeq" id="WP_128387973.1">
    <property type="nucleotide sequence ID" value="NZ_SBII01000001.1"/>
</dbReference>
<evidence type="ECO:0000256" key="1">
    <source>
        <dbReference type="SAM" id="SignalP"/>
    </source>
</evidence>
<dbReference type="EMBL" id="SBII01000001">
    <property type="protein sequence ID" value="RWX03417.1"/>
    <property type="molecule type" value="Genomic_DNA"/>
</dbReference>
<comment type="caution">
    <text evidence="2">The sequence shown here is derived from an EMBL/GenBank/DDBJ whole genome shotgun (WGS) entry which is preliminary data.</text>
</comment>
<name>A0A3S3QMM2_9FLAO</name>
<dbReference type="AlphaFoldDB" id="A0A3S3QMM2"/>
<dbReference type="Proteomes" id="UP000287527">
    <property type="component" value="Unassembled WGS sequence"/>
</dbReference>
<dbReference type="NCBIfam" id="TIGR03519">
    <property type="entry name" value="T9SS_PorP_fam"/>
    <property type="match status" value="1"/>
</dbReference>
<organism evidence="2 3">
    <name type="scientific">Flavobacterium cerinum</name>
    <dbReference type="NCBI Taxonomy" id="2502784"/>
    <lineage>
        <taxon>Bacteria</taxon>
        <taxon>Pseudomonadati</taxon>
        <taxon>Bacteroidota</taxon>
        <taxon>Flavobacteriia</taxon>
        <taxon>Flavobacteriales</taxon>
        <taxon>Flavobacteriaceae</taxon>
        <taxon>Flavobacterium</taxon>
    </lineage>
</organism>
<sequence length="314" mass="35611">MKNIYRLLFLLLALPAANAQELTIPTFTQYLADNPFVISPAYAGIGDHVKIRINGLTQWVGVKDAPDMQSLAADMRISSNSGIGVFMYNDKNGNTRQYGGKFSFAHHLILDDYYEQYLSLGISYNLNQFKIDIENINTPDPSVTDNRYVVNHNFDISALYRIGRFYASFNANNVLNKNLDIFGINEPRKLRNYQVYTGYNFKNDGNIEVEPSAFVQYFEGDGRSTTDMNIKVRYLAGDDYYWAGISYRFLNDQMLDPVNVGPMVGLRKSNFYFAYSYQVTTNELLAYNSGTHMITLGLDIFQGISNCPCTNGAH</sequence>